<dbReference type="InterPro" id="IPR010980">
    <property type="entry name" value="Cyt_c/b562"/>
</dbReference>
<organism evidence="1 2">
    <name type="scientific">Candidatus Afipia apatlaquensis</name>
    <dbReference type="NCBI Taxonomy" id="2712852"/>
    <lineage>
        <taxon>Bacteria</taxon>
        <taxon>Pseudomonadati</taxon>
        <taxon>Pseudomonadota</taxon>
        <taxon>Alphaproteobacteria</taxon>
        <taxon>Hyphomicrobiales</taxon>
        <taxon>Nitrobacteraceae</taxon>
        <taxon>Afipia</taxon>
    </lineage>
</organism>
<dbReference type="EMBL" id="JAAMRR010000226">
    <property type="protein sequence ID" value="NGX94498.1"/>
    <property type="molecule type" value="Genomic_DNA"/>
</dbReference>
<accession>A0A7C9RDI0</accession>
<sequence length="156" mass="17324">MRFRFYILVLMALPVLIPIVILKSGAQDNANERHVPRLADIMSVTQLRHMKLWFAGQSSNWELAAYELRQFRESLIEAASLYPGIPVTNVTTMADPIQVVADAIKAKDTRAFVSAFGSLTAGCNSCHQSMERGYIVIRVPTASPFSDQVFPVQGKP</sequence>
<dbReference type="GO" id="GO:0020037">
    <property type="term" value="F:heme binding"/>
    <property type="evidence" value="ECO:0007669"/>
    <property type="project" value="InterPro"/>
</dbReference>
<dbReference type="AlphaFoldDB" id="A0A7C9RDI0"/>
<protein>
    <recommendedName>
        <fullName evidence="3">Cytochrome c</fullName>
    </recommendedName>
</protein>
<proteinExistence type="predicted"/>
<keyword evidence="2" id="KW-1185">Reference proteome</keyword>
<dbReference type="GO" id="GO:0009055">
    <property type="term" value="F:electron transfer activity"/>
    <property type="evidence" value="ECO:0007669"/>
    <property type="project" value="InterPro"/>
</dbReference>
<dbReference type="Proteomes" id="UP000480266">
    <property type="component" value="Unassembled WGS sequence"/>
</dbReference>
<reference evidence="1" key="1">
    <citation type="submission" date="2020-02" db="EMBL/GenBank/DDBJ databases">
        <title>Draft genome sequence of Candidatus Afipia apatlaquensis IBT-C3, a potential strain for decolorization of textile dyes.</title>
        <authorList>
            <person name="Sanchez-Reyes A."/>
            <person name="Breton-Deval L."/>
            <person name="Mangelson H."/>
            <person name="Sanchez-Flores A."/>
        </authorList>
    </citation>
    <scope>NUCLEOTIDE SEQUENCE [LARGE SCALE GENOMIC DNA]</scope>
    <source>
        <strain evidence="1">IBT-C3</strain>
    </source>
</reference>
<evidence type="ECO:0008006" key="3">
    <source>
        <dbReference type="Google" id="ProtNLM"/>
    </source>
</evidence>
<dbReference type="SUPFAM" id="SSF47175">
    <property type="entry name" value="Cytochromes"/>
    <property type="match status" value="1"/>
</dbReference>
<comment type="caution">
    <text evidence="1">The sequence shown here is derived from an EMBL/GenBank/DDBJ whole genome shotgun (WGS) entry which is preliminary data.</text>
</comment>
<dbReference type="GO" id="GO:0022900">
    <property type="term" value="P:electron transport chain"/>
    <property type="evidence" value="ECO:0007669"/>
    <property type="project" value="InterPro"/>
</dbReference>
<gene>
    <name evidence="1" type="ORF">G4V63_04465</name>
</gene>
<dbReference type="GO" id="GO:0005506">
    <property type="term" value="F:iron ion binding"/>
    <property type="evidence" value="ECO:0007669"/>
    <property type="project" value="InterPro"/>
</dbReference>
<evidence type="ECO:0000313" key="2">
    <source>
        <dbReference type="Proteomes" id="UP000480266"/>
    </source>
</evidence>
<evidence type="ECO:0000313" key="1">
    <source>
        <dbReference type="EMBL" id="NGX94498.1"/>
    </source>
</evidence>
<name>A0A7C9RDI0_9BRAD</name>